<evidence type="ECO:0000313" key="2">
    <source>
        <dbReference type="Proteomes" id="UP001527925"/>
    </source>
</evidence>
<dbReference type="EMBL" id="JADGIZ020000036">
    <property type="protein sequence ID" value="KAL2914224.1"/>
    <property type="molecule type" value="Genomic_DNA"/>
</dbReference>
<sequence>MPGQSAAHDNAVQLLLNNKVGATTDRAAGQQSLPGFWLDSKTLVPPMDELISKTRAIVDGSLQGKGAEIARRGCMVMHRCHIVADVAMARFIHFSIIKK</sequence>
<keyword evidence="2" id="KW-1185">Reference proteome</keyword>
<reference evidence="1 2" key="1">
    <citation type="submission" date="2023-09" db="EMBL/GenBank/DDBJ databases">
        <title>Pangenome analysis of Batrachochytrium dendrobatidis and related Chytrids.</title>
        <authorList>
            <person name="Yacoub M.N."/>
            <person name="Stajich J.E."/>
            <person name="James T.Y."/>
        </authorList>
    </citation>
    <scope>NUCLEOTIDE SEQUENCE [LARGE SCALE GENOMIC DNA]</scope>
    <source>
        <strain evidence="1 2">JEL0888</strain>
    </source>
</reference>
<protein>
    <submittedName>
        <fullName evidence="1">Uncharacterized protein</fullName>
    </submittedName>
</protein>
<proteinExistence type="predicted"/>
<accession>A0ABR4N409</accession>
<gene>
    <name evidence="1" type="ORF">HK105_206321</name>
</gene>
<dbReference type="Proteomes" id="UP001527925">
    <property type="component" value="Unassembled WGS sequence"/>
</dbReference>
<comment type="caution">
    <text evidence="1">The sequence shown here is derived from an EMBL/GenBank/DDBJ whole genome shotgun (WGS) entry which is preliminary data.</text>
</comment>
<name>A0ABR4N409_9FUNG</name>
<organism evidence="1 2">
    <name type="scientific">Polyrhizophydium stewartii</name>
    <dbReference type="NCBI Taxonomy" id="2732419"/>
    <lineage>
        <taxon>Eukaryota</taxon>
        <taxon>Fungi</taxon>
        <taxon>Fungi incertae sedis</taxon>
        <taxon>Chytridiomycota</taxon>
        <taxon>Chytridiomycota incertae sedis</taxon>
        <taxon>Chytridiomycetes</taxon>
        <taxon>Rhizophydiales</taxon>
        <taxon>Rhizophydiales incertae sedis</taxon>
        <taxon>Polyrhizophydium</taxon>
    </lineage>
</organism>
<evidence type="ECO:0000313" key="1">
    <source>
        <dbReference type="EMBL" id="KAL2914224.1"/>
    </source>
</evidence>